<dbReference type="EMBL" id="MEZX01000002">
    <property type="protein sequence ID" value="OGD64747.1"/>
    <property type="molecule type" value="Genomic_DNA"/>
</dbReference>
<protein>
    <recommendedName>
        <fullName evidence="7">Penicillin-binding protein transpeptidase domain-containing protein</fullName>
    </recommendedName>
</protein>
<proteinExistence type="predicted"/>
<keyword evidence="2" id="KW-0472">Membrane</keyword>
<evidence type="ECO:0000256" key="1">
    <source>
        <dbReference type="ARBA" id="ARBA00004370"/>
    </source>
</evidence>
<dbReference type="SUPFAM" id="SSF56601">
    <property type="entry name" value="beta-lactamase/transpeptidase-like"/>
    <property type="match status" value="1"/>
</dbReference>
<gene>
    <name evidence="5" type="ORF">A3A71_01700</name>
</gene>
<dbReference type="PANTHER" id="PTHR30627:SF1">
    <property type="entry name" value="PEPTIDOGLYCAN D,D-TRANSPEPTIDASE FTSI"/>
    <property type="match status" value="1"/>
</dbReference>
<dbReference type="Gene3D" id="3.90.1310.10">
    <property type="entry name" value="Penicillin-binding protein 2a (Domain 2)"/>
    <property type="match status" value="1"/>
</dbReference>
<reference evidence="5 6" key="1">
    <citation type="journal article" date="2016" name="Nat. Commun.">
        <title>Thousands of microbial genomes shed light on interconnected biogeochemical processes in an aquifer system.</title>
        <authorList>
            <person name="Anantharaman K."/>
            <person name="Brown C.T."/>
            <person name="Hug L.A."/>
            <person name="Sharon I."/>
            <person name="Castelle C.J."/>
            <person name="Probst A.J."/>
            <person name="Thomas B.C."/>
            <person name="Singh A."/>
            <person name="Wilkins M.J."/>
            <person name="Karaoz U."/>
            <person name="Brodie E.L."/>
            <person name="Williams K.H."/>
            <person name="Hubbard S.S."/>
            <person name="Banfield J.F."/>
        </authorList>
    </citation>
    <scope>NUCLEOTIDE SEQUENCE [LARGE SCALE GENOMIC DNA]</scope>
</reference>
<evidence type="ECO:0000259" key="4">
    <source>
        <dbReference type="Pfam" id="PF03717"/>
    </source>
</evidence>
<dbReference type="Gene3D" id="3.30.450.330">
    <property type="match status" value="1"/>
</dbReference>
<dbReference type="SUPFAM" id="SSF56519">
    <property type="entry name" value="Penicillin binding protein dimerisation domain"/>
    <property type="match status" value="1"/>
</dbReference>
<dbReference type="PANTHER" id="PTHR30627">
    <property type="entry name" value="PEPTIDOGLYCAN D,D-TRANSPEPTIDASE"/>
    <property type="match status" value="1"/>
</dbReference>
<dbReference type="InterPro" id="IPR036138">
    <property type="entry name" value="PBP_dimer_sf"/>
</dbReference>
<accession>A0A1F5EBF8</accession>
<feature type="domain" description="Penicillin-binding protein transpeptidase" evidence="3">
    <location>
        <begin position="247"/>
        <end position="552"/>
    </location>
</feature>
<dbReference type="Pfam" id="PF03717">
    <property type="entry name" value="PBP_dimer"/>
    <property type="match status" value="1"/>
</dbReference>
<dbReference type="AlphaFoldDB" id="A0A1F5EBF8"/>
<feature type="domain" description="Penicillin-binding protein dimerisation" evidence="4">
    <location>
        <begin position="52"/>
        <end position="203"/>
    </location>
</feature>
<evidence type="ECO:0000313" key="5">
    <source>
        <dbReference type="EMBL" id="OGD64747.1"/>
    </source>
</evidence>
<dbReference type="InterPro" id="IPR050515">
    <property type="entry name" value="Beta-lactam/transpept"/>
</dbReference>
<sequence>MRETTSWRVAVVSVLALLLGGALFFRLFEKQVIEHERYAEAAKAQSTNERVVPAERGKIFAKDKDGGLFPLAVSEWQYDLEISPREVPNKENLARFLSKDIRGVSSRQILQQIDNDKVYVPPVVKGLAVTLAEKITAQKYAGVYLTKRLVRVYPEGASLAPQAIGFVDSSAEGKYGIEAVYDKTLRGKVGFEFATRDSLGRLIDLIGGKTSTEGKDLVLTLDHNLQFVVESELQSAIKEYKADSGEVVVMDPNTGAVLAVAGAPKFDPNHYSKLTGDDQYKFLLSAASDEYEPGSVFKPITMAAALELKLVKPTTSNYFGASVRVLGKKIVNALGDGFGQETMAQVLENSDNVAMVWVSKKLGAKNERKYFDKFGFGRQSGIDVVGEATGNLPASSEWNDLLLANAAFGQGIAVNLFQLATAYSVIANGGTLVTPHLAEKAMSGEKAELFNFKTRGRVISTKTAAEVRKMLVGVVVRGHGQRAAVAGVKVGGKTGTAQVPDPRGGYYKTRHVGTFAGLFPADKPKFVMVVRLDNPKTVNFAESSAAPTFGKIATWMANYFQLR</sequence>
<comment type="caution">
    <text evidence="5">The sequence shown here is derived from an EMBL/GenBank/DDBJ whole genome shotgun (WGS) entry which is preliminary data.</text>
</comment>
<dbReference type="Pfam" id="PF00905">
    <property type="entry name" value="Transpeptidase"/>
    <property type="match status" value="1"/>
</dbReference>
<dbReference type="Proteomes" id="UP000177481">
    <property type="component" value="Unassembled WGS sequence"/>
</dbReference>
<organism evidence="5 6">
    <name type="scientific">Candidatus Berkelbacteria bacterium RIFCSPLOWO2_01_FULL_50_28</name>
    <dbReference type="NCBI Taxonomy" id="1797471"/>
    <lineage>
        <taxon>Bacteria</taxon>
        <taxon>Candidatus Berkelbacteria</taxon>
    </lineage>
</organism>
<dbReference type="GO" id="GO:0008658">
    <property type="term" value="F:penicillin binding"/>
    <property type="evidence" value="ECO:0007669"/>
    <property type="project" value="InterPro"/>
</dbReference>
<comment type="subcellular location">
    <subcellularLocation>
        <location evidence="1">Membrane</location>
    </subcellularLocation>
</comment>
<evidence type="ECO:0000256" key="2">
    <source>
        <dbReference type="ARBA" id="ARBA00023136"/>
    </source>
</evidence>
<name>A0A1F5EBF8_9BACT</name>
<dbReference type="GO" id="GO:0005886">
    <property type="term" value="C:plasma membrane"/>
    <property type="evidence" value="ECO:0007669"/>
    <property type="project" value="TreeGrafter"/>
</dbReference>
<evidence type="ECO:0008006" key="7">
    <source>
        <dbReference type="Google" id="ProtNLM"/>
    </source>
</evidence>
<evidence type="ECO:0000259" key="3">
    <source>
        <dbReference type="Pfam" id="PF00905"/>
    </source>
</evidence>
<dbReference type="GO" id="GO:0071555">
    <property type="term" value="P:cell wall organization"/>
    <property type="evidence" value="ECO:0007669"/>
    <property type="project" value="TreeGrafter"/>
</dbReference>
<evidence type="ECO:0000313" key="6">
    <source>
        <dbReference type="Proteomes" id="UP000177481"/>
    </source>
</evidence>
<dbReference type="STRING" id="1797471.A3A71_01700"/>
<dbReference type="InterPro" id="IPR012338">
    <property type="entry name" value="Beta-lactam/transpept-like"/>
</dbReference>
<dbReference type="InterPro" id="IPR001460">
    <property type="entry name" value="PCN-bd_Tpept"/>
</dbReference>
<dbReference type="InterPro" id="IPR005311">
    <property type="entry name" value="PBP_dimer"/>
</dbReference>
<dbReference type="Gene3D" id="3.40.710.10">
    <property type="entry name" value="DD-peptidase/beta-lactamase superfamily"/>
    <property type="match status" value="1"/>
</dbReference>